<reference evidence="8" key="1">
    <citation type="submission" date="2016-10" db="EMBL/GenBank/DDBJ databases">
        <authorList>
            <person name="Varghese N."/>
            <person name="Submissions S."/>
        </authorList>
    </citation>
    <scope>NUCLEOTIDE SEQUENCE [LARGE SCALE GENOMIC DNA]</scope>
    <source>
        <strain evidence="8">CGMCC 1.10118</strain>
    </source>
</reference>
<feature type="binding site" evidence="5">
    <location>
        <position position="5"/>
    </location>
    <ligand>
        <name>Mg(2+)</name>
        <dbReference type="ChEBI" id="CHEBI:18420"/>
    </ligand>
</feature>
<evidence type="ECO:0000256" key="4">
    <source>
        <dbReference type="ARBA" id="ARBA00022801"/>
    </source>
</evidence>
<evidence type="ECO:0000313" key="7">
    <source>
        <dbReference type="EMBL" id="SDY40108.1"/>
    </source>
</evidence>
<dbReference type="GO" id="GO:0004540">
    <property type="term" value="F:RNA nuclease activity"/>
    <property type="evidence" value="ECO:0007669"/>
    <property type="project" value="InterPro"/>
</dbReference>
<dbReference type="AlphaFoldDB" id="A0A1H3JL33"/>
<proteinExistence type="inferred from homology"/>
<comment type="function">
    <text evidence="5">Toxic component of a toxin-antitoxin (TA) system. An RNase.</text>
</comment>
<organism evidence="7 8">
    <name type="scientific">Halobellus clavatus</name>
    <dbReference type="NCBI Taxonomy" id="660517"/>
    <lineage>
        <taxon>Archaea</taxon>
        <taxon>Methanobacteriati</taxon>
        <taxon>Methanobacteriota</taxon>
        <taxon>Stenosarchaea group</taxon>
        <taxon>Halobacteria</taxon>
        <taxon>Halobacteriales</taxon>
        <taxon>Haloferacaceae</taxon>
        <taxon>Halobellus</taxon>
    </lineage>
</organism>
<gene>
    <name evidence="5" type="primary">vapC</name>
    <name evidence="7" type="ORF">SAMN04487946_11413</name>
</gene>
<dbReference type="RefSeq" id="WP_089769044.1">
    <property type="nucleotide sequence ID" value="NZ_FNPB01000014.1"/>
</dbReference>
<dbReference type="STRING" id="660517.SAMN04487946_11413"/>
<sequence length="132" mass="14166">MKVLDANFLIDYLSGVPATKEYYEANGGDDETWIIPTPAYAETIVGVGNHPDGEVNEAIEAFGWGEVVSVNEELAETAARIADEIEPGGPYLDGVDGLVAAVGREWGAPVVSADGDLTHEETKRVVDVEEYR</sequence>
<dbReference type="HAMAP" id="MF_00265">
    <property type="entry name" value="VapC_Nob1"/>
    <property type="match status" value="1"/>
</dbReference>
<accession>A0A1H3JL33</accession>
<dbReference type="Proteomes" id="UP000199170">
    <property type="component" value="Unassembled WGS sequence"/>
</dbReference>
<evidence type="ECO:0000256" key="1">
    <source>
        <dbReference type="ARBA" id="ARBA00022649"/>
    </source>
</evidence>
<keyword evidence="4 5" id="KW-0378">Hydrolase</keyword>
<name>A0A1H3JL33_9EURY</name>
<feature type="domain" description="PIN" evidence="6">
    <location>
        <begin position="3"/>
        <end position="118"/>
    </location>
</feature>
<feature type="binding site" evidence="5">
    <location>
        <position position="96"/>
    </location>
    <ligand>
        <name>Mg(2+)</name>
        <dbReference type="ChEBI" id="CHEBI:18420"/>
    </ligand>
</feature>
<dbReference type="EMBL" id="FNPB01000014">
    <property type="protein sequence ID" value="SDY40108.1"/>
    <property type="molecule type" value="Genomic_DNA"/>
</dbReference>
<evidence type="ECO:0000313" key="8">
    <source>
        <dbReference type="Proteomes" id="UP000199170"/>
    </source>
</evidence>
<keyword evidence="5" id="KW-0800">Toxin</keyword>
<dbReference type="InterPro" id="IPR002716">
    <property type="entry name" value="PIN_dom"/>
</dbReference>
<protein>
    <recommendedName>
        <fullName evidence="5">Ribonuclease VapC</fullName>
        <shortName evidence="5">RNase VapC</shortName>
        <ecNumber evidence="5">3.1.-.-</ecNumber>
    </recommendedName>
    <alternativeName>
        <fullName evidence="5">Putative toxin VapC</fullName>
    </alternativeName>
</protein>
<keyword evidence="3 5" id="KW-0479">Metal-binding</keyword>
<evidence type="ECO:0000256" key="2">
    <source>
        <dbReference type="ARBA" id="ARBA00022722"/>
    </source>
</evidence>
<dbReference type="GO" id="GO:0090729">
    <property type="term" value="F:toxin activity"/>
    <property type="evidence" value="ECO:0007669"/>
    <property type="project" value="UniProtKB-KW"/>
</dbReference>
<keyword evidence="5" id="KW-0460">Magnesium</keyword>
<evidence type="ECO:0000256" key="3">
    <source>
        <dbReference type="ARBA" id="ARBA00022723"/>
    </source>
</evidence>
<comment type="cofactor">
    <cofactor evidence="5">
        <name>Mg(2+)</name>
        <dbReference type="ChEBI" id="CHEBI:18420"/>
    </cofactor>
</comment>
<dbReference type="InterPro" id="IPR029060">
    <property type="entry name" value="PIN-like_dom_sf"/>
</dbReference>
<dbReference type="InterPro" id="IPR022907">
    <property type="entry name" value="VapC_family"/>
</dbReference>
<dbReference type="EC" id="3.1.-.-" evidence="5"/>
<evidence type="ECO:0000256" key="5">
    <source>
        <dbReference type="HAMAP-Rule" id="MF_00265"/>
    </source>
</evidence>
<dbReference type="OrthoDB" id="147588at2157"/>
<dbReference type="GO" id="GO:0000287">
    <property type="term" value="F:magnesium ion binding"/>
    <property type="evidence" value="ECO:0007669"/>
    <property type="project" value="UniProtKB-UniRule"/>
</dbReference>
<evidence type="ECO:0000259" key="6">
    <source>
        <dbReference type="Pfam" id="PF01850"/>
    </source>
</evidence>
<comment type="similarity">
    <text evidence="5">Belongs to the PINc/VapC protein family.</text>
</comment>
<keyword evidence="1 5" id="KW-1277">Toxin-antitoxin system</keyword>
<keyword evidence="8" id="KW-1185">Reference proteome</keyword>
<dbReference type="GO" id="GO:0016787">
    <property type="term" value="F:hydrolase activity"/>
    <property type="evidence" value="ECO:0007669"/>
    <property type="project" value="UniProtKB-KW"/>
</dbReference>
<dbReference type="Gene3D" id="3.40.50.1010">
    <property type="entry name" value="5'-nuclease"/>
    <property type="match status" value="1"/>
</dbReference>
<dbReference type="Pfam" id="PF01850">
    <property type="entry name" value="PIN"/>
    <property type="match status" value="1"/>
</dbReference>
<keyword evidence="2 5" id="KW-0540">Nuclease</keyword>
<dbReference type="SUPFAM" id="SSF88723">
    <property type="entry name" value="PIN domain-like"/>
    <property type="match status" value="1"/>
</dbReference>